<dbReference type="InterPro" id="IPR036514">
    <property type="entry name" value="SGNH_hydro_sf"/>
</dbReference>
<dbReference type="AlphaFoldDB" id="A0A4Q4MIQ2"/>
<dbReference type="CDD" id="cd01823">
    <property type="entry name" value="SEST_like"/>
    <property type="match status" value="1"/>
</dbReference>
<dbReference type="GO" id="GO:0016788">
    <property type="term" value="F:hydrolase activity, acting on ester bonds"/>
    <property type="evidence" value="ECO:0007669"/>
    <property type="project" value="InterPro"/>
</dbReference>
<dbReference type="EMBL" id="PDXA01000016">
    <property type="protein sequence ID" value="RYN51343.1"/>
    <property type="molecule type" value="Genomic_DNA"/>
</dbReference>
<dbReference type="InterPro" id="IPR013830">
    <property type="entry name" value="SGNH_hydro"/>
</dbReference>
<evidence type="ECO:0000313" key="5">
    <source>
        <dbReference type="EMBL" id="RYN51343.1"/>
    </source>
</evidence>
<dbReference type="Pfam" id="PF13472">
    <property type="entry name" value="Lipase_GDSL_2"/>
    <property type="match status" value="1"/>
</dbReference>
<dbReference type="EMBL" id="PDXB01000011">
    <property type="protein sequence ID" value="RYN29368.1"/>
    <property type="molecule type" value="Genomic_DNA"/>
</dbReference>
<dbReference type="Proteomes" id="UP000292340">
    <property type="component" value="Unassembled WGS sequence"/>
</dbReference>
<dbReference type="InterPro" id="IPR037460">
    <property type="entry name" value="SEST-like"/>
</dbReference>
<dbReference type="Proteomes" id="UP000292402">
    <property type="component" value="Unassembled WGS sequence"/>
</dbReference>
<protein>
    <recommendedName>
        <fullName evidence="3">SGNH hydrolase-type esterase domain-containing protein</fullName>
    </recommendedName>
</protein>
<reference evidence="5" key="3">
    <citation type="journal article" date="2019" name="J. ISSAAS">
        <title>Genomics, evolutionary history and diagnostics of the Alternaria alternata species group including apple and Asian pear pathotypes.</title>
        <authorList>
            <person name="Armitage A.D."/>
            <person name="Cockerton H.M."/>
            <person name="Sreenivasaprasad S."/>
            <person name="Woodhall J."/>
            <person name="Lane C."/>
            <person name="Harrison R.J."/>
            <person name="Clarkson J.P."/>
        </authorList>
    </citation>
    <scope>NUCLEOTIDE SEQUENCE</scope>
    <source>
        <strain evidence="5">FERA 1082</strain>
    </source>
</reference>
<feature type="compositionally biased region" description="Low complexity" evidence="1">
    <location>
        <begin position="42"/>
        <end position="55"/>
    </location>
</feature>
<feature type="signal peptide" evidence="2">
    <location>
        <begin position="1"/>
        <end position="18"/>
    </location>
</feature>
<gene>
    <name evidence="5" type="ORF">AA0114_g5721</name>
    <name evidence="4" type="ORF">AA0115_g5138</name>
</gene>
<dbReference type="PANTHER" id="PTHR37981">
    <property type="entry name" value="LIPASE 2"/>
    <property type="match status" value="1"/>
</dbReference>
<dbReference type="PANTHER" id="PTHR37981:SF1">
    <property type="entry name" value="SGNH HYDROLASE-TYPE ESTERASE DOMAIN-CONTAINING PROTEIN"/>
    <property type="match status" value="1"/>
</dbReference>
<dbReference type="GO" id="GO:0006629">
    <property type="term" value="P:lipid metabolic process"/>
    <property type="evidence" value="ECO:0007669"/>
    <property type="project" value="TreeGrafter"/>
</dbReference>
<comment type="caution">
    <text evidence="5">The sequence shown here is derived from an EMBL/GenBank/DDBJ whole genome shotgun (WGS) entry which is preliminary data.</text>
</comment>
<feature type="compositionally biased region" description="Basic residues" evidence="1">
    <location>
        <begin position="21"/>
        <end position="36"/>
    </location>
</feature>
<organism evidence="5 6">
    <name type="scientific">Alternaria tenuissima</name>
    <dbReference type="NCBI Taxonomy" id="119927"/>
    <lineage>
        <taxon>Eukaryota</taxon>
        <taxon>Fungi</taxon>
        <taxon>Dikarya</taxon>
        <taxon>Ascomycota</taxon>
        <taxon>Pezizomycotina</taxon>
        <taxon>Dothideomycetes</taxon>
        <taxon>Pleosporomycetidae</taxon>
        <taxon>Pleosporales</taxon>
        <taxon>Pleosporineae</taxon>
        <taxon>Pleosporaceae</taxon>
        <taxon>Alternaria</taxon>
        <taxon>Alternaria sect. Alternaria</taxon>
        <taxon>Alternaria alternata complex</taxon>
    </lineage>
</organism>
<evidence type="ECO:0000256" key="1">
    <source>
        <dbReference type="SAM" id="MobiDB-lite"/>
    </source>
</evidence>
<feature type="region of interest" description="Disordered" evidence="1">
    <location>
        <begin position="20"/>
        <end position="61"/>
    </location>
</feature>
<evidence type="ECO:0000259" key="3">
    <source>
        <dbReference type="Pfam" id="PF13472"/>
    </source>
</evidence>
<evidence type="ECO:0000313" key="6">
    <source>
        <dbReference type="Proteomes" id="UP000292402"/>
    </source>
</evidence>
<accession>A0A4Q4MIQ2</accession>
<proteinExistence type="predicted"/>
<dbReference type="Gene3D" id="3.40.50.1110">
    <property type="entry name" value="SGNH hydrolase"/>
    <property type="match status" value="1"/>
</dbReference>
<evidence type="ECO:0000256" key="2">
    <source>
        <dbReference type="SAM" id="SignalP"/>
    </source>
</evidence>
<feature type="domain" description="SGNH hydrolase-type esterase" evidence="3">
    <location>
        <begin position="74"/>
        <end position="288"/>
    </location>
</feature>
<keyword evidence="2" id="KW-0732">Signal</keyword>
<reference evidence="4" key="1">
    <citation type="submission" date="2017-10" db="EMBL/GenBank/DDBJ databases">
        <authorList>
            <person name="Armitage A.D."/>
            <person name="Barbara D.J."/>
            <person name="Woodhall J.W."/>
            <person name="Sreenivasaprasad S."/>
            <person name="Lane C.R."/>
            <person name="Clarkson J.P."/>
            <person name="Harrison R.J."/>
        </authorList>
    </citation>
    <scope>NUCLEOTIDE SEQUENCE</scope>
    <source>
        <strain evidence="4">FERA 1164</strain>
    </source>
</reference>
<reference evidence="4 6" key="2">
    <citation type="journal article" date="2019" name="bioRxiv">
        <title>Genomics, evolutionary history and diagnostics of the Alternaria alternata species group including apple and Asian pear pathotypes.</title>
        <authorList>
            <person name="Armitage A.D."/>
            <person name="Cockerton H.M."/>
            <person name="Sreenivasaprasad S."/>
            <person name="Woodhall J.W."/>
            <person name="Lane C.R."/>
            <person name="Harrison R.J."/>
            <person name="Clarkson J.P."/>
        </authorList>
    </citation>
    <scope>NUCLEOTIDE SEQUENCE [LARGE SCALE GENOMIC DNA]</scope>
    <source>
        <strain evidence="6">FERA 1082</strain>
        <strain evidence="4">FERA 1164</strain>
    </source>
</reference>
<dbReference type="SUPFAM" id="SSF52266">
    <property type="entry name" value="SGNH hydrolase"/>
    <property type="match status" value="1"/>
</dbReference>
<evidence type="ECO:0000313" key="4">
    <source>
        <dbReference type="EMBL" id="RYN29368.1"/>
    </source>
</evidence>
<dbReference type="Pfam" id="PF18647">
    <property type="entry name" value="Fungal_lectin_2"/>
    <property type="match status" value="1"/>
</dbReference>
<feature type="chain" id="PRO_5020430165" description="SGNH hydrolase-type esterase domain-containing protein" evidence="2">
    <location>
        <begin position="19"/>
        <end position="713"/>
    </location>
</feature>
<name>A0A4Q4MIQ2_9PLEO</name>
<sequence>MMLKFMIDLLVLIGTADGHMPHHAQHGRHSRSAGRHPHPELEASSSWVSSPASLPLRKRDSDPSNMEWIKRWAAIGDSYTAGIGAGRPLGHMITADEVAIRVPSGLDEVRDNWKCSRYDMAYPKVIEAQFGAHVEKDGGFQYLACSGDRSEQIYQQAKALKGKLDFVTFTSGGNDLCLAKIIADCIMLPYGKTSACETVIAKAQENAKSMIKGNIKEILEALDEKMNKDGIVVVNGYAQFFDSTTDNCDHQSWDIFWFLPLGITYRALTISRRNTFNQLVLDINQSIGDAVNEAAKSDKINYKVGYAGWDDWVSTVVDARMCSPSSNGDYPDPKQPDMHFIKPDTHPWGSWEDEFERQELRKRDMDLDELLNSTRLSNSEKRRVNRVKAIMEARDRRIERTLYDSVLYKSPDPRAAVRHKLDSRAPSPPGCPGDGGADMTLGMGMPDHVGQNFHPNVAGHTTIASFALAELMDLRSIVLGVDSPACTVTDEFTCFSKTGSKFYVSGNRTNENYEEFCKEVEEKHSKDSINWSYSKSYDLGTPEEHDYVVSLGNGVSAFDKDQCIESMKKLINSCDTSDNPMNWKGGGRYIRGSGDYKYELNPRRSNRPWPWPKNPYGRCEGWYKGTHGRYKVEGAGFATWDHGGQTLRPNMDSCYGLGTTFWKFEYFDNPADHDGHEWYATFSTPIWVRARCWNNNKVVKAAGGWTNGCKGND</sequence>